<feature type="non-terminal residue" evidence="5">
    <location>
        <position position="1"/>
    </location>
</feature>
<sequence>LSNETKGQFKYDISVSVLEVYNEHIRDLLAAPPQTGKTIKKLEIKQVAEGLHHVPGLVETQVQSMSEVWEVLQTGSSARDVGSTNANEHSSRSH</sequence>
<dbReference type="GO" id="GO:0015630">
    <property type="term" value="C:microtubule cytoskeleton"/>
    <property type="evidence" value="ECO:0007669"/>
    <property type="project" value="TreeGrafter"/>
</dbReference>
<dbReference type="GO" id="GO:0005524">
    <property type="term" value="F:ATP binding"/>
    <property type="evidence" value="ECO:0007669"/>
    <property type="project" value="InterPro"/>
</dbReference>
<dbReference type="InterPro" id="IPR027417">
    <property type="entry name" value="P-loop_NTPase"/>
</dbReference>
<name>A0AA38CDS9_TAXCH</name>
<dbReference type="AlphaFoldDB" id="A0AA38CDS9"/>
<protein>
    <recommendedName>
        <fullName evidence="4">Kinesin motor domain-containing protein</fullName>
    </recommendedName>
</protein>
<keyword evidence="1" id="KW-0505">Motor protein</keyword>
<dbReference type="Pfam" id="PF00225">
    <property type="entry name" value="Kinesin"/>
    <property type="match status" value="1"/>
</dbReference>
<evidence type="ECO:0000256" key="1">
    <source>
        <dbReference type="ARBA" id="ARBA00023175"/>
    </source>
</evidence>
<feature type="non-terminal residue" evidence="5">
    <location>
        <position position="94"/>
    </location>
</feature>
<dbReference type="Proteomes" id="UP000824469">
    <property type="component" value="Unassembled WGS sequence"/>
</dbReference>
<dbReference type="GO" id="GO:0008017">
    <property type="term" value="F:microtubule binding"/>
    <property type="evidence" value="ECO:0007669"/>
    <property type="project" value="InterPro"/>
</dbReference>
<evidence type="ECO:0000256" key="3">
    <source>
        <dbReference type="SAM" id="MobiDB-lite"/>
    </source>
</evidence>
<feature type="compositionally biased region" description="Polar residues" evidence="3">
    <location>
        <begin position="74"/>
        <end position="88"/>
    </location>
</feature>
<evidence type="ECO:0000313" key="5">
    <source>
        <dbReference type="EMBL" id="KAH9298907.1"/>
    </source>
</evidence>
<dbReference type="InterPro" id="IPR001752">
    <property type="entry name" value="Kinesin_motor_dom"/>
</dbReference>
<comment type="caution">
    <text evidence="5">The sequence shown here is derived from an EMBL/GenBank/DDBJ whole genome shotgun (WGS) entry which is preliminary data.</text>
</comment>
<feature type="region of interest" description="Disordered" evidence="3">
    <location>
        <begin position="74"/>
        <end position="94"/>
    </location>
</feature>
<dbReference type="PROSITE" id="PS50067">
    <property type="entry name" value="KINESIN_MOTOR_2"/>
    <property type="match status" value="1"/>
</dbReference>
<dbReference type="PANTHER" id="PTHR47972:SF35">
    <property type="entry name" value="KINESIN-LIKE PROTEIN KIN-14Q"/>
    <property type="match status" value="1"/>
</dbReference>
<dbReference type="SUPFAM" id="SSF52540">
    <property type="entry name" value="P-loop containing nucleoside triphosphate hydrolases"/>
    <property type="match status" value="1"/>
</dbReference>
<reference evidence="5 6" key="1">
    <citation type="journal article" date="2021" name="Nat. Plants">
        <title>The Taxus genome provides insights into paclitaxel biosynthesis.</title>
        <authorList>
            <person name="Xiong X."/>
            <person name="Gou J."/>
            <person name="Liao Q."/>
            <person name="Li Y."/>
            <person name="Zhou Q."/>
            <person name="Bi G."/>
            <person name="Li C."/>
            <person name="Du R."/>
            <person name="Wang X."/>
            <person name="Sun T."/>
            <person name="Guo L."/>
            <person name="Liang H."/>
            <person name="Lu P."/>
            <person name="Wu Y."/>
            <person name="Zhang Z."/>
            <person name="Ro D.K."/>
            <person name="Shang Y."/>
            <person name="Huang S."/>
            <person name="Yan J."/>
        </authorList>
    </citation>
    <scope>NUCLEOTIDE SEQUENCE [LARGE SCALE GENOMIC DNA]</scope>
    <source>
        <strain evidence="5">Ta-2019</strain>
    </source>
</reference>
<keyword evidence="6" id="KW-1185">Reference proteome</keyword>
<organism evidence="5 6">
    <name type="scientific">Taxus chinensis</name>
    <name type="common">Chinese yew</name>
    <name type="synonym">Taxus wallichiana var. chinensis</name>
    <dbReference type="NCBI Taxonomy" id="29808"/>
    <lineage>
        <taxon>Eukaryota</taxon>
        <taxon>Viridiplantae</taxon>
        <taxon>Streptophyta</taxon>
        <taxon>Embryophyta</taxon>
        <taxon>Tracheophyta</taxon>
        <taxon>Spermatophyta</taxon>
        <taxon>Pinopsida</taxon>
        <taxon>Pinidae</taxon>
        <taxon>Conifers II</taxon>
        <taxon>Cupressales</taxon>
        <taxon>Taxaceae</taxon>
        <taxon>Taxus</taxon>
    </lineage>
</organism>
<dbReference type="InterPro" id="IPR036961">
    <property type="entry name" value="Kinesin_motor_dom_sf"/>
</dbReference>
<comment type="caution">
    <text evidence="2">Lacks conserved residue(s) required for the propagation of feature annotation.</text>
</comment>
<dbReference type="GO" id="GO:0007018">
    <property type="term" value="P:microtubule-based movement"/>
    <property type="evidence" value="ECO:0007669"/>
    <property type="project" value="InterPro"/>
</dbReference>
<evidence type="ECO:0000259" key="4">
    <source>
        <dbReference type="PROSITE" id="PS50067"/>
    </source>
</evidence>
<dbReference type="InterPro" id="IPR027640">
    <property type="entry name" value="Kinesin-like_fam"/>
</dbReference>
<dbReference type="PANTHER" id="PTHR47972">
    <property type="entry name" value="KINESIN-LIKE PROTEIN KLP-3"/>
    <property type="match status" value="1"/>
</dbReference>
<accession>A0AA38CDS9</accession>
<proteinExistence type="inferred from homology"/>
<comment type="similarity">
    <text evidence="2">Belongs to the TRAFAC class myosin-kinesin ATPase superfamily. Kinesin family.</text>
</comment>
<feature type="domain" description="Kinesin motor" evidence="4">
    <location>
        <begin position="1"/>
        <end position="94"/>
    </location>
</feature>
<evidence type="ECO:0000313" key="6">
    <source>
        <dbReference type="Proteomes" id="UP000824469"/>
    </source>
</evidence>
<gene>
    <name evidence="5" type="ORF">KI387_030589</name>
</gene>
<dbReference type="EMBL" id="JAHRHJ020000010">
    <property type="protein sequence ID" value="KAH9298907.1"/>
    <property type="molecule type" value="Genomic_DNA"/>
</dbReference>
<dbReference type="OMA" id="NEHNNRP"/>
<dbReference type="Gene3D" id="3.40.850.10">
    <property type="entry name" value="Kinesin motor domain"/>
    <property type="match status" value="1"/>
</dbReference>
<evidence type="ECO:0000256" key="2">
    <source>
        <dbReference type="PROSITE-ProRule" id="PRU00283"/>
    </source>
</evidence>
<dbReference type="GO" id="GO:0003777">
    <property type="term" value="F:microtubule motor activity"/>
    <property type="evidence" value="ECO:0007669"/>
    <property type="project" value="InterPro"/>
</dbReference>